<gene>
    <name evidence="1" type="ORF">Mal52_41370</name>
</gene>
<dbReference type="PANTHER" id="PTHR31891">
    <property type="entry name" value="FORMAMIDASE C869.04-RELATED"/>
    <property type="match status" value="1"/>
</dbReference>
<proteinExistence type="predicted"/>
<accession>A0A517ZT18</accession>
<keyword evidence="2" id="KW-1185">Reference proteome</keyword>
<dbReference type="SUPFAM" id="SSF141130">
    <property type="entry name" value="Acetamidase/Formamidase-like"/>
    <property type="match status" value="1"/>
</dbReference>
<dbReference type="Pfam" id="PF03069">
    <property type="entry name" value="FmdA_AmdA"/>
    <property type="match status" value="1"/>
</dbReference>
<dbReference type="AlphaFoldDB" id="A0A517ZT18"/>
<evidence type="ECO:0000313" key="2">
    <source>
        <dbReference type="Proteomes" id="UP000319383"/>
    </source>
</evidence>
<dbReference type="GO" id="GO:0016811">
    <property type="term" value="F:hydrolase activity, acting on carbon-nitrogen (but not peptide) bonds, in linear amides"/>
    <property type="evidence" value="ECO:0007669"/>
    <property type="project" value="InterPro"/>
</dbReference>
<dbReference type="PANTHER" id="PTHR31891:SF1">
    <property type="entry name" value="FORMAMIDASE C869.04-RELATED"/>
    <property type="match status" value="1"/>
</dbReference>
<dbReference type="EMBL" id="CP036276">
    <property type="protein sequence ID" value="QDU45642.1"/>
    <property type="molecule type" value="Genomic_DNA"/>
</dbReference>
<dbReference type="Proteomes" id="UP000319383">
    <property type="component" value="Chromosome"/>
</dbReference>
<organism evidence="1 2">
    <name type="scientific">Symmachiella dynata</name>
    <dbReference type="NCBI Taxonomy" id="2527995"/>
    <lineage>
        <taxon>Bacteria</taxon>
        <taxon>Pseudomonadati</taxon>
        <taxon>Planctomycetota</taxon>
        <taxon>Planctomycetia</taxon>
        <taxon>Planctomycetales</taxon>
        <taxon>Planctomycetaceae</taxon>
        <taxon>Symmachiella</taxon>
    </lineage>
</organism>
<dbReference type="Gene3D" id="2.60.120.580">
    <property type="entry name" value="Acetamidase/Formamidase-like domains"/>
    <property type="match status" value="1"/>
</dbReference>
<dbReference type="KEGG" id="sdyn:Mal52_41370"/>
<dbReference type="Gene3D" id="3.10.28.20">
    <property type="entry name" value="Acetamidase/Formamidase-like domains"/>
    <property type="match status" value="1"/>
</dbReference>
<reference evidence="1 2" key="1">
    <citation type="submission" date="2019-02" db="EMBL/GenBank/DDBJ databases">
        <title>Deep-cultivation of Planctomycetes and their phenomic and genomic characterization uncovers novel biology.</title>
        <authorList>
            <person name="Wiegand S."/>
            <person name="Jogler M."/>
            <person name="Boedeker C."/>
            <person name="Pinto D."/>
            <person name="Vollmers J."/>
            <person name="Rivas-Marin E."/>
            <person name="Kohn T."/>
            <person name="Peeters S.H."/>
            <person name="Heuer A."/>
            <person name="Rast P."/>
            <person name="Oberbeckmann S."/>
            <person name="Bunk B."/>
            <person name="Jeske O."/>
            <person name="Meyerdierks A."/>
            <person name="Storesund J.E."/>
            <person name="Kallscheuer N."/>
            <person name="Luecker S."/>
            <person name="Lage O.M."/>
            <person name="Pohl T."/>
            <person name="Merkel B.J."/>
            <person name="Hornburger P."/>
            <person name="Mueller R.-W."/>
            <person name="Bruemmer F."/>
            <person name="Labrenz M."/>
            <person name="Spormann A.M."/>
            <person name="Op den Camp H."/>
            <person name="Overmann J."/>
            <person name="Amann R."/>
            <person name="Jetten M.S.M."/>
            <person name="Mascher T."/>
            <person name="Medema M.H."/>
            <person name="Devos D.P."/>
            <person name="Kaster A.-K."/>
            <person name="Ovreas L."/>
            <person name="Rohde M."/>
            <person name="Galperin M.Y."/>
            <person name="Jogler C."/>
        </authorList>
    </citation>
    <scope>NUCLEOTIDE SEQUENCE [LARGE SCALE GENOMIC DNA]</scope>
    <source>
        <strain evidence="1 2">Mal52</strain>
    </source>
</reference>
<dbReference type="Gene3D" id="2.40.10.120">
    <property type="match status" value="1"/>
</dbReference>
<evidence type="ECO:0000313" key="1">
    <source>
        <dbReference type="EMBL" id="QDU45642.1"/>
    </source>
</evidence>
<protein>
    <submittedName>
        <fullName evidence="1">Acetamidase/Formamidase family protein</fullName>
    </submittedName>
</protein>
<sequence>MHHTFRPTHYHTTMGPHDAVLTVQSGDSVSTTTIDARGFDHRRVSVSPRGNPQTGPFYVEGAEPGDTLRVTLDELRPNRRYGFCQSSLAANVVDPDYVPELPPPVLVEWDVDVEAGTATLVRPESKLGEFVLPLAPMPGCFGVAPKNGQFLDCAGSAEHGGNMDYRGFIAGTTVDFPVFQPGGCFFIGDGHAVQGDGEICGAGVEISMDVRFTLTVIKGKSIGWPRGENEEWIFTCGNARPLDQALQHATTEVLRWLQQDYGLDALSANLLLTQGVRYEVGNVFDPQYTMICKVNKELLRQIP</sequence>
<dbReference type="InterPro" id="IPR004304">
    <property type="entry name" value="FmdA_AmdA"/>
</dbReference>
<name>A0A517ZT18_9PLAN</name>
<dbReference type="RefSeq" id="WP_145378163.1">
    <property type="nucleotide sequence ID" value="NZ_CP036276.1"/>
</dbReference>